<dbReference type="STRING" id="1650663.GCA_001486665_02001"/>
<evidence type="ECO:0000313" key="2">
    <source>
        <dbReference type="Proteomes" id="UP000295184"/>
    </source>
</evidence>
<comment type="caution">
    <text evidence="1">The sequence shown here is derived from an EMBL/GenBank/DDBJ whole genome shotgun (WGS) entry which is preliminary data.</text>
</comment>
<evidence type="ECO:0000313" key="1">
    <source>
        <dbReference type="EMBL" id="TCL54930.1"/>
    </source>
</evidence>
<proteinExistence type="predicted"/>
<dbReference type="RefSeq" id="WP_132587395.1">
    <property type="nucleotide sequence ID" value="NZ_CABKVM010000017.1"/>
</dbReference>
<sequence>MKNAVRTCSHFIYEVDNIPDHRSRRFGCCPCLMAVREFAAFQQKSRVQAATRTRQAQNQPTIK</sequence>
<gene>
    <name evidence="1" type="ORF">EDD77_11954</name>
</gene>
<accession>A0A4R1QWU5</accession>
<reference evidence="1 2" key="1">
    <citation type="submission" date="2019-03" db="EMBL/GenBank/DDBJ databases">
        <title>Genomic Encyclopedia of Type Strains, Phase IV (KMG-IV): sequencing the most valuable type-strain genomes for metagenomic binning, comparative biology and taxonomic classification.</title>
        <authorList>
            <person name="Goeker M."/>
        </authorList>
    </citation>
    <scope>NUCLEOTIDE SEQUENCE [LARGE SCALE GENOMIC DNA]</scope>
    <source>
        <strain evidence="1 2">DSM 100451</strain>
    </source>
</reference>
<dbReference type="Proteomes" id="UP000295184">
    <property type="component" value="Unassembled WGS sequence"/>
</dbReference>
<protein>
    <submittedName>
        <fullName evidence="1">Uncharacterized protein</fullName>
    </submittedName>
</protein>
<dbReference type="AlphaFoldDB" id="A0A4R1QWU5"/>
<name>A0A4R1QWU5_9FIRM</name>
<dbReference type="EMBL" id="SLUM01000019">
    <property type="protein sequence ID" value="TCL54930.1"/>
    <property type="molecule type" value="Genomic_DNA"/>
</dbReference>
<organism evidence="1 2">
    <name type="scientific">Allofournierella massiliensis</name>
    <dbReference type="NCBI Taxonomy" id="1650663"/>
    <lineage>
        <taxon>Bacteria</taxon>
        <taxon>Bacillati</taxon>
        <taxon>Bacillota</taxon>
        <taxon>Clostridia</taxon>
        <taxon>Eubacteriales</taxon>
        <taxon>Oscillospiraceae</taxon>
        <taxon>Allofournierella</taxon>
    </lineage>
</organism>
<dbReference type="OrthoDB" id="1861782at2"/>